<accession>A0A2J7PYQ6</accession>
<proteinExistence type="inferred from homology"/>
<feature type="transmembrane region" description="Helical" evidence="8">
    <location>
        <begin position="487"/>
        <end position="508"/>
    </location>
</feature>
<evidence type="ECO:0000256" key="6">
    <source>
        <dbReference type="ARBA" id="ARBA00022989"/>
    </source>
</evidence>
<reference evidence="10 11" key="1">
    <citation type="submission" date="2017-12" db="EMBL/GenBank/DDBJ databases">
        <title>Hemimetabolous genomes reveal molecular basis of termite eusociality.</title>
        <authorList>
            <person name="Harrison M.C."/>
            <person name="Jongepier E."/>
            <person name="Robertson H.M."/>
            <person name="Arning N."/>
            <person name="Bitard-Feildel T."/>
            <person name="Chao H."/>
            <person name="Childers C.P."/>
            <person name="Dinh H."/>
            <person name="Doddapaneni H."/>
            <person name="Dugan S."/>
            <person name="Gowin J."/>
            <person name="Greiner C."/>
            <person name="Han Y."/>
            <person name="Hu H."/>
            <person name="Hughes D.S.T."/>
            <person name="Huylmans A.-K."/>
            <person name="Kemena C."/>
            <person name="Kremer L.P.M."/>
            <person name="Lee S.L."/>
            <person name="Lopez-Ezquerra A."/>
            <person name="Mallet L."/>
            <person name="Monroy-Kuhn J.M."/>
            <person name="Moser A."/>
            <person name="Murali S.C."/>
            <person name="Muzny D.M."/>
            <person name="Otani S."/>
            <person name="Piulachs M.-D."/>
            <person name="Poelchau M."/>
            <person name="Qu J."/>
            <person name="Schaub F."/>
            <person name="Wada-Katsumata A."/>
            <person name="Worley K.C."/>
            <person name="Xie Q."/>
            <person name="Ylla G."/>
            <person name="Poulsen M."/>
            <person name="Gibbs R.A."/>
            <person name="Schal C."/>
            <person name="Richards S."/>
            <person name="Belles X."/>
            <person name="Korb J."/>
            <person name="Bornberg-Bauer E."/>
        </authorList>
    </citation>
    <scope>NUCLEOTIDE SEQUENCE [LARGE SCALE GENOMIC DNA]</scope>
    <source>
        <tissue evidence="10">Whole body</tissue>
    </source>
</reference>
<evidence type="ECO:0000313" key="10">
    <source>
        <dbReference type="EMBL" id="PNF21468.1"/>
    </source>
</evidence>
<sequence>MTVVITTHYIEEAKEADVIGLMRGGKLLAERPPQQLMSAFNSSNLEEVFLTLSKKQEEADTDIRSTLADTLLDSIMEQEKEPQVIPHIDTISSEQGNRRKFHTSSSQRMRALLIKNFNRISRHLGGLFFIFGFPVLEVVIFFLAIGGDPKGLKLAVVDEELGNFTSCMQYSFFNPTEPILHKDETCDFHGLSCNYLNRINQSKEYYHDVEKAIESVKKGATVGMLHFHRNFSRQLQLRLDDGKDASNTTIEESELGVHLDMSNRQIGFFLEKNLLQAYLDLAQDVMRACNQSTKLAQVPMQFNDPVYGVNDENYAVFMAPGLIMSLIFFLATSLTSSILITERNEGVWDRSIVAGVTTTEILIAHIISQMVCMLMQMTIILILAFWAFDVPCVGNMVTVTVMVGLQGFCGMCFGFLVSTTCDNLTTANYFSLGSFYPYIFLCGMLWPLEGMPELLRVVAFCLPGTVPIVSMHDILRRGKSILDSQVYSGFLITILWILLECGFCIFILKLKSKKT</sequence>
<dbReference type="AlphaFoldDB" id="A0A2J7PYQ6"/>
<keyword evidence="5 8" id="KW-0812">Transmembrane</keyword>
<comment type="caution">
    <text evidence="10">The sequence shown here is derived from an EMBL/GenBank/DDBJ whole genome shotgun (WGS) entry which is preliminary data.</text>
</comment>
<dbReference type="InterPro" id="IPR027417">
    <property type="entry name" value="P-loop_NTPase"/>
</dbReference>
<dbReference type="OrthoDB" id="10255969at2759"/>
<feature type="transmembrane region" description="Helical" evidence="8">
    <location>
        <begin position="124"/>
        <end position="145"/>
    </location>
</feature>
<keyword evidence="11" id="KW-1185">Reference proteome</keyword>
<evidence type="ECO:0000256" key="4">
    <source>
        <dbReference type="ARBA" id="ARBA00022475"/>
    </source>
</evidence>
<dbReference type="InterPro" id="IPR013525">
    <property type="entry name" value="ABC2_TM"/>
</dbReference>
<feature type="transmembrane region" description="Helical" evidence="8">
    <location>
        <begin position="361"/>
        <end position="388"/>
    </location>
</feature>
<dbReference type="InterPro" id="IPR051449">
    <property type="entry name" value="ABC-2_transporter_component"/>
</dbReference>
<keyword evidence="7 8" id="KW-0472">Membrane</keyword>
<gene>
    <name evidence="10" type="ORF">B7P43_G13526</name>
</gene>
<protein>
    <recommendedName>
        <fullName evidence="9">ABC transmembrane type-2 domain-containing protein</fullName>
    </recommendedName>
</protein>
<keyword evidence="6 8" id="KW-1133">Transmembrane helix</keyword>
<dbReference type="EMBL" id="NEVH01020342">
    <property type="protein sequence ID" value="PNF21468.1"/>
    <property type="molecule type" value="Genomic_DNA"/>
</dbReference>
<dbReference type="Proteomes" id="UP000235965">
    <property type="component" value="Unassembled WGS sequence"/>
</dbReference>
<evidence type="ECO:0000256" key="8">
    <source>
        <dbReference type="SAM" id="Phobius"/>
    </source>
</evidence>
<evidence type="ECO:0000256" key="1">
    <source>
        <dbReference type="ARBA" id="ARBA00004651"/>
    </source>
</evidence>
<evidence type="ECO:0000313" key="11">
    <source>
        <dbReference type="Proteomes" id="UP000235965"/>
    </source>
</evidence>
<dbReference type="InParanoid" id="A0A2J7PYQ6"/>
<evidence type="ECO:0000256" key="5">
    <source>
        <dbReference type="ARBA" id="ARBA00022692"/>
    </source>
</evidence>
<comment type="similarity">
    <text evidence="2">Belongs to the ABC-2 integral membrane protein family.</text>
</comment>
<dbReference type="STRING" id="105785.A0A2J7PYQ6"/>
<dbReference type="InterPro" id="IPR047817">
    <property type="entry name" value="ABC2_TM_bact-type"/>
</dbReference>
<dbReference type="PANTHER" id="PTHR30294">
    <property type="entry name" value="MEMBRANE COMPONENT OF ABC TRANSPORTER YHHJ-RELATED"/>
    <property type="match status" value="1"/>
</dbReference>
<keyword evidence="3" id="KW-0813">Transport</keyword>
<dbReference type="GO" id="GO:0140359">
    <property type="term" value="F:ABC-type transporter activity"/>
    <property type="evidence" value="ECO:0007669"/>
    <property type="project" value="InterPro"/>
</dbReference>
<dbReference type="Pfam" id="PF12698">
    <property type="entry name" value="ABC2_membrane_3"/>
    <property type="match status" value="1"/>
</dbReference>
<dbReference type="GO" id="GO:0005886">
    <property type="term" value="C:plasma membrane"/>
    <property type="evidence" value="ECO:0007669"/>
    <property type="project" value="UniProtKB-SubCell"/>
</dbReference>
<organism evidence="10 11">
    <name type="scientific">Cryptotermes secundus</name>
    <dbReference type="NCBI Taxonomy" id="105785"/>
    <lineage>
        <taxon>Eukaryota</taxon>
        <taxon>Metazoa</taxon>
        <taxon>Ecdysozoa</taxon>
        <taxon>Arthropoda</taxon>
        <taxon>Hexapoda</taxon>
        <taxon>Insecta</taxon>
        <taxon>Pterygota</taxon>
        <taxon>Neoptera</taxon>
        <taxon>Polyneoptera</taxon>
        <taxon>Dictyoptera</taxon>
        <taxon>Blattodea</taxon>
        <taxon>Blattoidea</taxon>
        <taxon>Termitoidae</taxon>
        <taxon>Kalotermitidae</taxon>
        <taxon>Cryptotermitinae</taxon>
        <taxon>Cryptotermes</taxon>
    </lineage>
</organism>
<evidence type="ECO:0000259" key="9">
    <source>
        <dbReference type="PROSITE" id="PS51012"/>
    </source>
</evidence>
<evidence type="ECO:0000256" key="7">
    <source>
        <dbReference type="ARBA" id="ARBA00023136"/>
    </source>
</evidence>
<feature type="transmembrane region" description="Helical" evidence="8">
    <location>
        <begin position="314"/>
        <end position="340"/>
    </location>
</feature>
<keyword evidence="4" id="KW-1003">Cell membrane</keyword>
<dbReference type="Gene3D" id="3.40.50.300">
    <property type="entry name" value="P-loop containing nucleotide triphosphate hydrolases"/>
    <property type="match status" value="1"/>
</dbReference>
<evidence type="ECO:0000256" key="3">
    <source>
        <dbReference type="ARBA" id="ARBA00022448"/>
    </source>
</evidence>
<feature type="transmembrane region" description="Helical" evidence="8">
    <location>
        <begin position="429"/>
        <end position="448"/>
    </location>
</feature>
<dbReference type="PANTHER" id="PTHR30294:SF38">
    <property type="entry name" value="TRANSPORT PERMEASE PROTEIN"/>
    <property type="match status" value="1"/>
</dbReference>
<comment type="subcellular location">
    <subcellularLocation>
        <location evidence="1">Cell membrane</location>
        <topology evidence="1">Multi-pass membrane protein</topology>
    </subcellularLocation>
</comment>
<evidence type="ECO:0000256" key="2">
    <source>
        <dbReference type="ARBA" id="ARBA00007783"/>
    </source>
</evidence>
<dbReference type="PROSITE" id="PS51012">
    <property type="entry name" value="ABC_TM2"/>
    <property type="match status" value="1"/>
</dbReference>
<name>A0A2J7PYQ6_9NEOP</name>
<feature type="domain" description="ABC transmembrane type-2" evidence="9">
    <location>
        <begin position="279"/>
        <end position="511"/>
    </location>
</feature>
<feature type="transmembrane region" description="Helical" evidence="8">
    <location>
        <begin position="394"/>
        <end position="417"/>
    </location>
</feature>